<comment type="subunit">
    <text evidence="9">Component of the Sec protein translocase complex. Heterotrimer consisting of SecY, SecE and SecG subunits. The heterotrimers can form oligomers, although 1 heterotrimer is thought to be able to translocate proteins. Interacts with the ribosome. Interacts with SecDF, and other proteins may be involved. Interacts with SecA.</text>
</comment>
<comment type="similarity">
    <text evidence="9">Belongs to the SecE/SEC61-gamma family.</text>
</comment>
<comment type="caution">
    <text evidence="10">The sequence shown here is derived from an EMBL/GenBank/DDBJ whole genome shotgun (WGS) entry which is preliminary data.</text>
</comment>
<evidence type="ECO:0000256" key="6">
    <source>
        <dbReference type="ARBA" id="ARBA00022989"/>
    </source>
</evidence>
<accession>A0A1G2MY96</accession>
<dbReference type="InterPro" id="IPR005807">
    <property type="entry name" value="SecE_bac"/>
</dbReference>
<dbReference type="EMBL" id="MHRT01000007">
    <property type="protein sequence ID" value="OHA28827.1"/>
    <property type="molecule type" value="Genomic_DNA"/>
</dbReference>
<proteinExistence type="inferred from homology"/>
<keyword evidence="8 9" id="KW-0472">Membrane</keyword>
<organism evidence="10 11">
    <name type="scientific">Candidatus Taylorbacteria bacterium RIFCSPHIGHO2_12_FULL_45_16</name>
    <dbReference type="NCBI Taxonomy" id="1802315"/>
    <lineage>
        <taxon>Bacteria</taxon>
        <taxon>Candidatus Tayloriibacteriota</taxon>
    </lineage>
</organism>
<keyword evidence="6 9" id="KW-1133">Transmembrane helix</keyword>
<dbReference type="Pfam" id="PF00584">
    <property type="entry name" value="SecE"/>
    <property type="match status" value="1"/>
</dbReference>
<comment type="subcellular location">
    <subcellularLocation>
        <location evidence="9">Cell membrane</location>
        <topology evidence="9">Single-pass membrane protein</topology>
    </subcellularLocation>
    <subcellularLocation>
        <location evidence="1">Membrane</location>
    </subcellularLocation>
</comment>
<evidence type="ECO:0000256" key="1">
    <source>
        <dbReference type="ARBA" id="ARBA00004370"/>
    </source>
</evidence>
<dbReference type="GO" id="GO:0006605">
    <property type="term" value="P:protein targeting"/>
    <property type="evidence" value="ECO:0007669"/>
    <property type="project" value="UniProtKB-UniRule"/>
</dbReference>
<evidence type="ECO:0000313" key="10">
    <source>
        <dbReference type="EMBL" id="OHA28827.1"/>
    </source>
</evidence>
<evidence type="ECO:0000256" key="3">
    <source>
        <dbReference type="ARBA" id="ARBA00022475"/>
    </source>
</evidence>
<keyword evidence="5 9" id="KW-0653">Protein transport</keyword>
<keyword evidence="2 9" id="KW-0813">Transport</keyword>
<evidence type="ECO:0000256" key="4">
    <source>
        <dbReference type="ARBA" id="ARBA00022692"/>
    </source>
</evidence>
<dbReference type="PANTHER" id="PTHR33910">
    <property type="entry name" value="PROTEIN TRANSLOCASE SUBUNIT SECE"/>
    <property type="match status" value="1"/>
</dbReference>
<evidence type="ECO:0000256" key="2">
    <source>
        <dbReference type="ARBA" id="ARBA00022448"/>
    </source>
</evidence>
<evidence type="ECO:0000256" key="5">
    <source>
        <dbReference type="ARBA" id="ARBA00022927"/>
    </source>
</evidence>
<dbReference type="GO" id="GO:0005886">
    <property type="term" value="C:plasma membrane"/>
    <property type="evidence" value="ECO:0007669"/>
    <property type="project" value="UniProtKB-SubCell"/>
</dbReference>
<dbReference type="GO" id="GO:0043952">
    <property type="term" value="P:protein transport by the Sec complex"/>
    <property type="evidence" value="ECO:0007669"/>
    <property type="project" value="UniProtKB-UniRule"/>
</dbReference>
<evidence type="ECO:0000256" key="7">
    <source>
        <dbReference type="ARBA" id="ARBA00023010"/>
    </source>
</evidence>
<keyword evidence="4 9" id="KW-0812">Transmembrane</keyword>
<dbReference type="Gene3D" id="1.20.5.1030">
    <property type="entry name" value="Preprotein translocase secy subunit"/>
    <property type="match status" value="1"/>
</dbReference>
<dbReference type="NCBIfam" id="TIGR00964">
    <property type="entry name" value="secE_bact"/>
    <property type="match status" value="1"/>
</dbReference>
<dbReference type="STRING" id="1802315.A3F51_02500"/>
<dbReference type="InterPro" id="IPR001901">
    <property type="entry name" value="Translocase_SecE/Sec61-g"/>
</dbReference>
<feature type="transmembrane region" description="Helical" evidence="9">
    <location>
        <begin position="28"/>
        <end position="50"/>
    </location>
</feature>
<dbReference type="HAMAP" id="MF_00422">
    <property type="entry name" value="SecE"/>
    <property type="match status" value="1"/>
</dbReference>
<name>A0A1G2MY96_9BACT</name>
<reference evidence="10 11" key="1">
    <citation type="journal article" date="2016" name="Nat. Commun.">
        <title>Thousands of microbial genomes shed light on interconnected biogeochemical processes in an aquifer system.</title>
        <authorList>
            <person name="Anantharaman K."/>
            <person name="Brown C.T."/>
            <person name="Hug L.A."/>
            <person name="Sharon I."/>
            <person name="Castelle C.J."/>
            <person name="Probst A.J."/>
            <person name="Thomas B.C."/>
            <person name="Singh A."/>
            <person name="Wilkins M.J."/>
            <person name="Karaoz U."/>
            <person name="Brodie E.L."/>
            <person name="Williams K.H."/>
            <person name="Hubbard S.S."/>
            <person name="Banfield J.F."/>
        </authorList>
    </citation>
    <scope>NUCLEOTIDE SEQUENCE [LARGE SCALE GENOMIC DNA]</scope>
</reference>
<dbReference type="GO" id="GO:0008320">
    <property type="term" value="F:protein transmembrane transporter activity"/>
    <property type="evidence" value="ECO:0007669"/>
    <property type="project" value="UniProtKB-UniRule"/>
</dbReference>
<sequence>MKFTEYVKETRAEMTHVNWPTREQTIRFTLMVIIVSLVVAALLGLSDFVFSKLLTLLF</sequence>
<evidence type="ECO:0000256" key="8">
    <source>
        <dbReference type="ARBA" id="ARBA00023136"/>
    </source>
</evidence>
<dbReference type="PANTHER" id="PTHR33910:SF1">
    <property type="entry name" value="PROTEIN TRANSLOCASE SUBUNIT SECE"/>
    <property type="match status" value="1"/>
</dbReference>
<gene>
    <name evidence="9" type="primary">secE</name>
    <name evidence="10" type="ORF">A3F51_02500</name>
</gene>
<dbReference type="GO" id="GO:0065002">
    <property type="term" value="P:intracellular protein transmembrane transport"/>
    <property type="evidence" value="ECO:0007669"/>
    <property type="project" value="UniProtKB-UniRule"/>
</dbReference>
<dbReference type="Proteomes" id="UP000178089">
    <property type="component" value="Unassembled WGS sequence"/>
</dbReference>
<protein>
    <recommendedName>
        <fullName evidence="9">Protein translocase subunit SecE</fullName>
    </recommendedName>
</protein>
<comment type="function">
    <text evidence="9">Essential subunit of the Sec protein translocation channel SecYEG. Clamps together the 2 halves of SecY. May contact the channel plug during translocation.</text>
</comment>
<evidence type="ECO:0000313" key="11">
    <source>
        <dbReference type="Proteomes" id="UP000178089"/>
    </source>
</evidence>
<dbReference type="InterPro" id="IPR038379">
    <property type="entry name" value="SecE_sf"/>
</dbReference>
<dbReference type="GO" id="GO:0009306">
    <property type="term" value="P:protein secretion"/>
    <property type="evidence" value="ECO:0007669"/>
    <property type="project" value="UniProtKB-UniRule"/>
</dbReference>
<dbReference type="AlphaFoldDB" id="A0A1G2MY96"/>
<keyword evidence="3 9" id="KW-1003">Cell membrane</keyword>
<keyword evidence="7 9" id="KW-0811">Translocation</keyword>
<evidence type="ECO:0000256" key="9">
    <source>
        <dbReference type="HAMAP-Rule" id="MF_00422"/>
    </source>
</evidence>